<evidence type="ECO:0000256" key="3">
    <source>
        <dbReference type="ARBA" id="ARBA00022964"/>
    </source>
</evidence>
<protein>
    <submittedName>
        <fullName evidence="5">Benzoate 1,2-dioxygenase small subunit</fullName>
    </submittedName>
</protein>
<dbReference type="InterPro" id="IPR000391">
    <property type="entry name" value="Rng_hydr_dOase-bsu"/>
</dbReference>
<comment type="similarity">
    <text evidence="1">Belongs to the bacterial ring-hydroxylating dioxygenase beta subunit family.</text>
</comment>
<gene>
    <name evidence="5" type="ORF">L196_02450</name>
</gene>
<accession>A0AB33Z5S8</accession>
<dbReference type="PANTHER" id="PTHR41534:SF1">
    <property type="entry name" value="BLR3401 PROTEIN"/>
    <property type="match status" value="1"/>
</dbReference>
<dbReference type="GO" id="GO:0019380">
    <property type="term" value="P:3-phenylpropionate catabolic process"/>
    <property type="evidence" value="ECO:0007669"/>
    <property type="project" value="TreeGrafter"/>
</dbReference>
<dbReference type="Proteomes" id="UP000015462">
    <property type="component" value="Unassembled WGS sequence"/>
</dbReference>
<evidence type="ECO:0000256" key="1">
    <source>
        <dbReference type="ARBA" id="ARBA00009570"/>
    </source>
</evidence>
<dbReference type="PANTHER" id="PTHR41534">
    <property type="entry name" value="BLR3401 PROTEIN"/>
    <property type="match status" value="1"/>
</dbReference>
<sequence length="163" mass="19069">MDSVLKEQAIDVIINEAAALDHKQWDDWINLYTKDATYWMPSWIDEYTQTSNPKREISLIYYGNRSGLEDRVYRIRTELAYSASPLPRTCHMNSNFRVSENDEGEIVVHSSWVTHSYHSKVSRNAFGVQEHRLRKVDGELKICYRKITLHNDVVDTVLDVYSV</sequence>
<evidence type="ECO:0000256" key="2">
    <source>
        <dbReference type="ARBA" id="ARBA00022797"/>
    </source>
</evidence>
<dbReference type="Pfam" id="PF00866">
    <property type="entry name" value="Ring_hydroxyl_B"/>
    <property type="match status" value="1"/>
</dbReference>
<name>A0AB33Z5S8_9GAMM</name>
<organism evidence="5 6">
    <name type="scientific">Cycloclasticus pugetii</name>
    <dbReference type="NCBI Taxonomy" id="34068"/>
    <lineage>
        <taxon>Bacteria</taxon>
        <taxon>Pseudomonadati</taxon>
        <taxon>Pseudomonadota</taxon>
        <taxon>Gammaproteobacteria</taxon>
        <taxon>Thiotrichales</taxon>
        <taxon>Piscirickettsiaceae</taxon>
        <taxon>Cycloclasticus</taxon>
    </lineage>
</organism>
<dbReference type="Gene3D" id="3.10.450.50">
    <property type="match status" value="1"/>
</dbReference>
<evidence type="ECO:0000256" key="4">
    <source>
        <dbReference type="ARBA" id="ARBA00023002"/>
    </source>
</evidence>
<evidence type="ECO:0000313" key="5">
    <source>
        <dbReference type="EMBL" id="EPD14321.1"/>
    </source>
</evidence>
<dbReference type="EMBL" id="ASHL01000001">
    <property type="protein sequence ID" value="EPD14321.1"/>
    <property type="molecule type" value="Genomic_DNA"/>
</dbReference>
<keyword evidence="2" id="KW-0058">Aromatic hydrocarbons catabolism</keyword>
<dbReference type="GO" id="GO:0051213">
    <property type="term" value="F:dioxygenase activity"/>
    <property type="evidence" value="ECO:0007669"/>
    <property type="project" value="UniProtKB-KW"/>
</dbReference>
<dbReference type="SUPFAM" id="SSF54427">
    <property type="entry name" value="NTF2-like"/>
    <property type="match status" value="1"/>
</dbReference>
<proteinExistence type="inferred from homology"/>
<reference evidence="5 6" key="1">
    <citation type="journal article" date="2013" name="Genome Announc.">
        <title>Genome Sequence of the Pyrene- and Fluoranthene-Degrading Bacterium Cycloclasticus sp. Strain PY97M.</title>
        <authorList>
            <person name="Cui Z."/>
            <person name="Xu G."/>
            <person name="Li Q."/>
            <person name="Gao W."/>
            <person name="Zheng L."/>
        </authorList>
    </citation>
    <scope>NUCLEOTIDE SEQUENCE [LARGE SCALE GENOMIC DNA]</scope>
    <source>
        <strain evidence="5 6">PY97M</strain>
    </source>
</reference>
<keyword evidence="6" id="KW-1185">Reference proteome</keyword>
<dbReference type="RefSeq" id="WP_015005312.1">
    <property type="nucleotide sequence ID" value="NZ_FQZJ01000002.1"/>
</dbReference>
<dbReference type="CDD" id="cd00667">
    <property type="entry name" value="ring_hydroxylating_dioxygenases_beta"/>
    <property type="match status" value="1"/>
</dbReference>
<dbReference type="AlphaFoldDB" id="A0AB33Z5S8"/>
<evidence type="ECO:0000313" key="6">
    <source>
        <dbReference type="Proteomes" id="UP000015462"/>
    </source>
</evidence>
<keyword evidence="4" id="KW-0560">Oxidoreductase</keyword>
<keyword evidence="3" id="KW-0223">Dioxygenase</keyword>
<dbReference type="InterPro" id="IPR032710">
    <property type="entry name" value="NTF2-like_dom_sf"/>
</dbReference>
<comment type="caution">
    <text evidence="5">The sequence shown here is derived from an EMBL/GenBank/DDBJ whole genome shotgun (WGS) entry which is preliminary data.</text>
</comment>